<accession>A0A3N0IEB3</accession>
<keyword evidence="5 12" id="KW-0963">Cytoplasm</keyword>
<dbReference type="EC" id="2.1.1.193" evidence="3 12"/>
<dbReference type="InterPro" id="IPR046886">
    <property type="entry name" value="RsmE_MTase_dom"/>
</dbReference>
<evidence type="ECO:0000256" key="11">
    <source>
        <dbReference type="ARBA" id="ARBA00047944"/>
    </source>
</evidence>
<evidence type="ECO:0000313" key="15">
    <source>
        <dbReference type="Proteomes" id="UP000271472"/>
    </source>
</evidence>
<proteinExistence type="inferred from homology"/>
<dbReference type="InterPro" id="IPR029026">
    <property type="entry name" value="tRNA_m1G_MTases_N"/>
</dbReference>
<dbReference type="Pfam" id="PF04452">
    <property type="entry name" value="Methyltrans_RNA"/>
    <property type="match status" value="1"/>
</dbReference>
<dbReference type="Gene3D" id="3.40.1280.10">
    <property type="match status" value="1"/>
</dbReference>
<evidence type="ECO:0000256" key="3">
    <source>
        <dbReference type="ARBA" id="ARBA00012328"/>
    </source>
</evidence>
<evidence type="ECO:0000256" key="2">
    <source>
        <dbReference type="ARBA" id="ARBA00005528"/>
    </source>
</evidence>
<comment type="function">
    <text evidence="10 12">Specifically methylates the N3 position of the uracil ring of uridine 1498 (m3U1498) in 16S rRNA. Acts on the fully assembled 30S ribosomal subunit.</text>
</comment>
<evidence type="ECO:0000259" key="13">
    <source>
        <dbReference type="Pfam" id="PF04452"/>
    </source>
</evidence>
<sequence length="263" mass="28249">MSFHHFFLDGQIIAEETAQEFPVRLSAEDAKHARVLRLSEGEHISVVDSASDYFELEITSAHGSLVARIAQHLDAPQAPASIALFQGLAKGDKMDDIIRHATEVGIDEFVPLSSSRCVMKLDAKKAKSKLARWRAIAHSAAMQSGRMVEPRVHEPHTVKQAVQLLREFDCVLVCWEECSSTKTIAAALEQALGNASVDKPRIAVVVGPEGGLSADEVEALTASENAWPVTLGPSILRTETAGIVAPALVLYACGGMGADKKGF</sequence>
<evidence type="ECO:0000256" key="8">
    <source>
        <dbReference type="ARBA" id="ARBA00022679"/>
    </source>
</evidence>
<dbReference type="EMBL" id="QIBZ01000006">
    <property type="protein sequence ID" value="RNM35389.1"/>
    <property type="molecule type" value="Genomic_DNA"/>
</dbReference>
<dbReference type="PANTHER" id="PTHR30027:SF3">
    <property type="entry name" value="16S RRNA (URACIL(1498)-N(3))-METHYLTRANSFERASE"/>
    <property type="match status" value="1"/>
</dbReference>
<evidence type="ECO:0000256" key="4">
    <source>
        <dbReference type="ARBA" id="ARBA00013673"/>
    </source>
</evidence>
<dbReference type="OrthoDB" id="9808126at2"/>
<evidence type="ECO:0000256" key="10">
    <source>
        <dbReference type="ARBA" id="ARBA00025699"/>
    </source>
</evidence>
<dbReference type="SUPFAM" id="SSF75217">
    <property type="entry name" value="alpha/beta knot"/>
    <property type="match status" value="1"/>
</dbReference>
<keyword evidence="15" id="KW-1185">Reference proteome</keyword>
<evidence type="ECO:0000256" key="1">
    <source>
        <dbReference type="ARBA" id="ARBA00004496"/>
    </source>
</evidence>
<comment type="catalytic activity">
    <reaction evidence="11 12">
        <text>uridine(1498) in 16S rRNA + S-adenosyl-L-methionine = N(3)-methyluridine(1498) in 16S rRNA + S-adenosyl-L-homocysteine + H(+)</text>
        <dbReference type="Rhea" id="RHEA:42920"/>
        <dbReference type="Rhea" id="RHEA-COMP:10283"/>
        <dbReference type="Rhea" id="RHEA-COMP:10284"/>
        <dbReference type="ChEBI" id="CHEBI:15378"/>
        <dbReference type="ChEBI" id="CHEBI:57856"/>
        <dbReference type="ChEBI" id="CHEBI:59789"/>
        <dbReference type="ChEBI" id="CHEBI:65315"/>
        <dbReference type="ChEBI" id="CHEBI:74502"/>
        <dbReference type="EC" id="2.1.1.193"/>
    </reaction>
</comment>
<keyword evidence="9 12" id="KW-0949">S-adenosyl-L-methionine</keyword>
<dbReference type="PANTHER" id="PTHR30027">
    <property type="entry name" value="RIBOSOMAL RNA SMALL SUBUNIT METHYLTRANSFERASE E"/>
    <property type="match status" value="1"/>
</dbReference>
<dbReference type="CDD" id="cd18084">
    <property type="entry name" value="RsmE-like"/>
    <property type="match status" value="1"/>
</dbReference>
<organism evidence="14 15">
    <name type="scientific">Slackia isoflavoniconvertens</name>
    <dbReference type="NCBI Taxonomy" id="572010"/>
    <lineage>
        <taxon>Bacteria</taxon>
        <taxon>Bacillati</taxon>
        <taxon>Actinomycetota</taxon>
        <taxon>Coriobacteriia</taxon>
        <taxon>Eggerthellales</taxon>
        <taxon>Eggerthellaceae</taxon>
        <taxon>Slackia</taxon>
    </lineage>
</organism>
<dbReference type="RefSeq" id="WP_123219331.1">
    <property type="nucleotide sequence ID" value="NZ_JACHYQ010000001.1"/>
</dbReference>
<name>A0A3N0IEB3_9ACTN</name>
<dbReference type="PIRSF" id="PIRSF015601">
    <property type="entry name" value="MTase_slr0722"/>
    <property type="match status" value="1"/>
</dbReference>
<dbReference type="InterPro" id="IPR006700">
    <property type="entry name" value="RsmE"/>
</dbReference>
<dbReference type="GeneID" id="98661960"/>
<dbReference type="NCBIfam" id="TIGR00046">
    <property type="entry name" value="RsmE family RNA methyltransferase"/>
    <property type="match status" value="1"/>
</dbReference>
<feature type="domain" description="Ribosomal RNA small subunit methyltransferase E methyltransferase" evidence="13">
    <location>
        <begin position="77"/>
        <end position="248"/>
    </location>
</feature>
<keyword evidence="8 12" id="KW-0808">Transferase</keyword>
<comment type="subcellular location">
    <subcellularLocation>
        <location evidence="1 12">Cytoplasm</location>
    </subcellularLocation>
</comment>
<evidence type="ECO:0000256" key="9">
    <source>
        <dbReference type="ARBA" id="ARBA00022691"/>
    </source>
</evidence>
<keyword evidence="7 12" id="KW-0489">Methyltransferase</keyword>
<comment type="caution">
    <text evidence="14">The sequence shown here is derived from an EMBL/GenBank/DDBJ whole genome shotgun (WGS) entry which is preliminary data.</text>
</comment>
<comment type="similarity">
    <text evidence="2 12">Belongs to the RNA methyltransferase RsmE family.</text>
</comment>
<keyword evidence="6 12" id="KW-0698">rRNA processing</keyword>
<dbReference type="Proteomes" id="UP000271472">
    <property type="component" value="Unassembled WGS sequence"/>
</dbReference>
<evidence type="ECO:0000256" key="6">
    <source>
        <dbReference type="ARBA" id="ARBA00022552"/>
    </source>
</evidence>
<dbReference type="InterPro" id="IPR029028">
    <property type="entry name" value="Alpha/beta_knot_MTases"/>
</dbReference>
<gene>
    <name evidence="14" type="ORF">DMP05_04315</name>
</gene>
<reference evidence="15" key="1">
    <citation type="submission" date="2018-05" db="EMBL/GenBank/DDBJ databases">
        <title>Genome Sequencing of selected type strains of the family Eggerthellaceae.</title>
        <authorList>
            <person name="Danylec N."/>
            <person name="Stoll D.A."/>
            <person name="Doetsch A."/>
            <person name="Huch M."/>
        </authorList>
    </citation>
    <scope>NUCLEOTIDE SEQUENCE [LARGE SCALE GENOMIC DNA]</scope>
    <source>
        <strain evidence="15">DSM 22006</strain>
    </source>
</reference>
<dbReference type="GO" id="GO:0070042">
    <property type="term" value="F:rRNA (uridine-N3-)-methyltransferase activity"/>
    <property type="evidence" value="ECO:0007669"/>
    <property type="project" value="TreeGrafter"/>
</dbReference>
<evidence type="ECO:0000256" key="7">
    <source>
        <dbReference type="ARBA" id="ARBA00022603"/>
    </source>
</evidence>
<dbReference type="GO" id="GO:0070475">
    <property type="term" value="P:rRNA base methylation"/>
    <property type="evidence" value="ECO:0007669"/>
    <property type="project" value="TreeGrafter"/>
</dbReference>
<dbReference type="AlphaFoldDB" id="A0A3N0IEB3"/>
<evidence type="ECO:0000256" key="12">
    <source>
        <dbReference type="PIRNR" id="PIRNR015601"/>
    </source>
</evidence>
<protein>
    <recommendedName>
        <fullName evidence="4 12">Ribosomal RNA small subunit methyltransferase E</fullName>
        <ecNumber evidence="3 12">2.1.1.193</ecNumber>
    </recommendedName>
</protein>
<evidence type="ECO:0000313" key="14">
    <source>
        <dbReference type="EMBL" id="RNM35389.1"/>
    </source>
</evidence>
<evidence type="ECO:0000256" key="5">
    <source>
        <dbReference type="ARBA" id="ARBA00022490"/>
    </source>
</evidence>
<dbReference type="GO" id="GO:0005737">
    <property type="term" value="C:cytoplasm"/>
    <property type="evidence" value="ECO:0007669"/>
    <property type="project" value="UniProtKB-SubCell"/>
</dbReference>